<evidence type="ECO:0000313" key="2">
    <source>
        <dbReference type="Proteomes" id="UP001348817"/>
    </source>
</evidence>
<geneLocation type="plasmid" evidence="1 2">
    <name>pFA11</name>
</geneLocation>
<gene>
    <name evidence="1" type="ORF">FUAX_55250</name>
</gene>
<sequence length="133" mass="14958">MGIIRLEEFVWLGRLDGARVYMLAGIGPQEDLDTPEKRGRVLEVIRETADELSAMAKDCRADTVRRFVDACPVSLSILCGNKRTEAKVRYFDDLLEEYDVETRERISTRAGVMAMELGRVDGEEGAAPEEIHP</sequence>
<accession>A0AAU9CSM2</accession>
<evidence type="ECO:0000313" key="1">
    <source>
        <dbReference type="EMBL" id="BDD13093.1"/>
    </source>
</evidence>
<name>A0AAU9CSM2_9BACT</name>
<keyword evidence="1" id="KW-0614">Plasmid</keyword>
<dbReference type="KEGG" id="fax:FUAX_55250"/>
<dbReference type="AlphaFoldDB" id="A0AAU9CSM2"/>
<proteinExistence type="predicted"/>
<dbReference type="RefSeq" id="WP_338396267.1">
    <property type="nucleotide sequence ID" value="NZ_AP025325.1"/>
</dbReference>
<organism evidence="1 2">
    <name type="scientific">Fulvitalea axinellae</name>
    <dbReference type="NCBI Taxonomy" id="1182444"/>
    <lineage>
        <taxon>Bacteria</taxon>
        <taxon>Pseudomonadati</taxon>
        <taxon>Bacteroidota</taxon>
        <taxon>Cytophagia</taxon>
        <taxon>Cytophagales</taxon>
        <taxon>Persicobacteraceae</taxon>
        <taxon>Fulvitalea</taxon>
    </lineage>
</organism>
<protein>
    <submittedName>
        <fullName evidence="1">Uncharacterized protein</fullName>
    </submittedName>
</protein>
<dbReference type="EMBL" id="AP025325">
    <property type="protein sequence ID" value="BDD13093.1"/>
    <property type="molecule type" value="Genomic_DNA"/>
</dbReference>
<keyword evidence="2" id="KW-1185">Reference proteome</keyword>
<dbReference type="Proteomes" id="UP001348817">
    <property type="component" value="Plasmid pFA11"/>
</dbReference>
<reference evidence="1 2" key="1">
    <citation type="submission" date="2021-12" db="EMBL/GenBank/DDBJ databases">
        <title>Genome sequencing of bacteria with rrn-lacking chromosome and rrn-plasmid.</title>
        <authorList>
            <person name="Anda M."/>
            <person name="Iwasaki W."/>
        </authorList>
    </citation>
    <scope>NUCLEOTIDE SEQUENCE [LARGE SCALE GENOMIC DNA]</scope>
    <source>
        <strain evidence="1 2">DSM 100852</strain>
        <plasmid evidence="1 2">pFA11</plasmid>
    </source>
</reference>